<dbReference type="InterPro" id="IPR051010">
    <property type="entry name" value="BCAA_transport"/>
</dbReference>
<proteinExistence type="inferred from homology"/>
<evidence type="ECO:0000313" key="5">
    <source>
        <dbReference type="EMBL" id="GGO80004.1"/>
    </source>
</evidence>
<evidence type="ECO:0000256" key="2">
    <source>
        <dbReference type="ARBA" id="ARBA00022729"/>
    </source>
</evidence>
<dbReference type="Gene3D" id="3.40.50.2300">
    <property type="match status" value="2"/>
</dbReference>
<dbReference type="PROSITE" id="PS51257">
    <property type="entry name" value="PROKAR_LIPOPROTEIN"/>
    <property type="match status" value="1"/>
</dbReference>
<feature type="signal peptide" evidence="3">
    <location>
        <begin position="1"/>
        <end position="20"/>
    </location>
</feature>
<name>A0A917ZDU1_9ACTN</name>
<dbReference type="Pfam" id="PF13458">
    <property type="entry name" value="Peripla_BP_6"/>
    <property type="match status" value="1"/>
</dbReference>
<dbReference type="InterPro" id="IPR028081">
    <property type="entry name" value="Leu-bd"/>
</dbReference>
<reference evidence="5" key="2">
    <citation type="submission" date="2020-09" db="EMBL/GenBank/DDBJ databases">
        <authorList>
            <person name="Sun Q."/>
            <person name="Zhou Y."/>
        </authorList>
    </citation>
    <scope>NUCLEOTIDE SEQUENCE</scope>
    <source>
        <strain evidence="5">CGMCC 4.7368</strain>
    </source>
</reference>
<feature type="chain" id="PRO_5037137772" evidence="3">
    <location>
        <begin position="21"/>
        <end position="392"/>
    </location>
</feature>
<dbReference type="EMBL" id="BMNH01000030">
    <property type="protein sequence ID" value="GGO80004.1"/>
    <property type="molecule type" value="Genomic_DNA"/>
</dbReference>
<dbReference type="AlphaFoldDB" id="A0A917ZDU1"/>
<feature type="domain" description="Leucine-binding protein" evidence="4">
    <location>
        <begin position="45"/>
        <end position="374"/>
    </location>
</feature>
<accession>A0A917ZDU1</accession>
<evidence type="ECO:0000256" key="1">
    <source>
        <dbReference type="ARBA" id="ARBA00010062"/>
    </source>
</evidence>
<keyword evidence="6" id="KW-1185">Reference proteome</keyword>
<evidence type="ECO:0000256" key="3">
    <source>
        <dbReference type="SAM" id="SignalP"/>
    </source>
</evidence>
<organism evidence="5 6">
    <name type="scientific">Nonomuraea cavernae</name>
    <dbReference type="NCBI Taxonomy" id="2045107"/>
    <lineage>
        <taxon>Bacteria</taxon>
        <taxon>Bacillati</taxon>
        <taxon>Actinomycetota</taxon>
        <taxon>Actinomycetes</taxon>
        <taxon>Streptosporangiales</taxon>
        <taxon>Streptosporangiaceae</taxon>
        <taxon>Nonomuraea</taxon>
    </lineage>
</organism>
<gene>
    <name evidence="5" type="ORF">GCM10012289_65640</name>
</gene>
<sequence>MRGILLASLGRGIPVTLAMAGLLAVTACGSGGEAAVSAEGGLPAEIKIMTIKDRTGPVAFTGLSTIKGIELAVEQINAEKFLGETKIVLESKDPAGKAQTAASQMTAAIQDKSYAAVFGPVASDQAAATSPLAERGKMPIIYSQAGSEGVVIGKYTFRATPPMTSYYRVIGDHIKSKNVKTLGVVYNTTLPTLKEVAEKVLPEMGAELGFSVVSSAAVQMTTQDFAAPISKVVKEKPDAIALLLVGGQNPTAMRQLRQAGFDGLVLGNTAAGAGNLKPAGQDGAGMTWPSDFHPDQPGESTKKFVDLYQAKFNERPLNYAAEGYDSAWWLARAVKQAGGASRDDIQRGLDVVAAEGFEGAMGKLAFENRDMRLTGVIVQWNGTEEVLVGSDS</sequence>
<dbReference type="RefSeq" id="WP_189128093.1">
    <property type="nucleotide sequence ID" value="NZ_BMNH01000030.1"/>
</dbReference>
<dbReference type="InterPro" id="IPR028082">
    <property type="entry name" value="Peripla_BP_I"/>
</dbReference>
<dbReference type="CDD" id="cd06268">
    <property type="entry name" value="PBP1_ABC_transporter_LIVBP-like"/>
    <property type="match status" value="1"/>
</dbReference>
<protein>
    <submittedName>
        <fullName evidence="5">Amino acid ABC transporter substrate-binding protein</fullName>
    </submittedName>
</protein>
<dbReference type="SUPFAM" id="SSF53822">
    <property type="entry name" value="Periplasmic binding protein-like I"/>
    <property type="match status" value="1"/>
</dbReference>
<dbReference type="Proteomes" id="UP000646523">
    <property type="component" value="Unassembled WGS sequence"/>
</dbReference>
<evidence type="ECO:0000313" key="6">
    <source>
        <dbReference type="Proteomes" id="UP000646523"/>
    </source>
</evidence>
<comment type="similarity">
    <text evidence="1">Belongs to the leucine-binding protein family.</text>
</comment>
<evidence type="ECO:0000259" key="4">
    <source>
        <dbReference type="Pfam" id="PF13458"/>
    </source>
</evidence>
<dbReference type="PANTHER" id="PTHR30483:SF6">
    <property type="entry name" value="PERIPLASMIC BINDING PROTEIN OF ABC TRANSPORTER FOR NATURAL AMINO ACIDS"/>
    <property type="match status" value="1"/>
</dbReference>
<keyword evidence="2 3" id="KW-0732">Signal</keyword>
<reference evidence="5" key="1">
    <citation type="journal article" date="2014" name="Int. J. Syst. Evol. Microbiol.">
        <title>Complete genome sequence of Corynebacterium casei LMG S-19264T (=DSM 44701T), isolated from a smear-ripened cheese.</title>
        <authorList>
            <consortium name="US DOE Joint Genome Institute (JGI-PGF)"/>
            <person name="Walter F."/>
            <person name="Albersmeier A."/>
            <person name="Kalinowski J."/>
            <person name="Ruckert C."/>
        </authorList>
    </citation>
    <scope>NUCLEOTIDE SEQUENCE</scope>
    <source>
        <strain evidence="5">CGMCC 4.7368</strain>
    </source>
</reference>
<comment type="caution">
    <text evidence="5">The sequence shown here is derived from an EMBL/GenBank/DDBJ whole genome shotgun (WGS) entry which is preliminary data.</text>
</comment>
<dbReference type="PANTHER" id="PTHR30483">
    <property type="entry name" value="LEUCINE-SPECIFIC-BINDING PROTEIN"/>
    <property type="match status" value="1"/>
</dbReference>